<evidence type="ECO:0000256" key="2">
    <source>
        <dbReference type="SAM" id="MobiDB-lite"/>
    </source>
</evidence>
<keyword evidence="3" id="KW-0808">Transferase</keyword>
<dbReference type="Proteomes" id="UP000239649">
    <property type="component" value="Unassembled WGS sequence"/>
</dbReference>
<accession>A0A2P6VNU7</accession>
<proteinExistence type="predicted"/>
<keyword evidence="4" id="KW-1185">Reference proteome</keyword>
<dbReference type="PANTHER" id="PTHR42786:SF2">
    <property type="entry name" value="TRNA (CYTIDINE_URIDINE-2'-O-)-METHYLTRANSFERASE TRMJ"/>
    <property type="match status" value="1"/>
</dbReference>
<dbReference type="EMBL" id="LHPF02000002">
    <property type="protein sequence ID" value="PSC75750.1"/>
    <property type="molecule type" value="Genomic_DNA"/>
</dbReference>
<evidence type="ECO:0000313" key="3">
    <source>
        <dbReference type="EMBL" id="PSC75750.1"/>
    </source>
</evidence>
<reference evidence="3 4" key="1">
    <citation type="journal article" date="2018" name="Plant J.">
        <title>Genome sequences of Chlorella sorokiniana UTEX 1602 and Micractinium conductrix SAG 241.80: implications to maltose excretion by a green alga.</title>
        <authorList>
            <person name="Arriola M.B."/>
            <person name="Velmurugan N."/>
            <person name="Zhang Y."/>
            <person name="Plunkett M.H."/>
            <person name="Hondzo H."/>
            <person name="Barney B.M."/>
        </authorList>
    </citation>
    <scope>NUCLEOTIDE SEQUENCE [LARGE SCALE GENOMIC DNA]</scope>
    <source>
        <strain evidence="3 4">SAG 241.80</strain>
    </source>
</reference>
<dbReference type="Gene3D" id="1.10.8.590">
    <property type="match status" value="1"/>
</dbReference>
<dbReference type="GO" id="GO:0002128">
    <property type="term" value="P:tRNA nucleoside ribose methylation"/>
    <property type="evidence" value="ECO:0007669"/>
    <property type="project" value="TreeGrafter"/>
</dbReference>
<keyword evidence="3" id="KW-0489">Methyltransferase</keyword>
<dbReference type="AlphaFoldDB" id="A0A2P6VNU7"/>
<dbReference type="GO" id="GO:0008173">
    <property type="term" value="F:RNA methyltransferase activity"/>
    <property type="evidence" value="ECO:0007669"/>
    <property type="project" value="InterPro"/>
</dbReference>
<organism evidence="3 4">
    <name type="scientific">Micractinium conductrix</name>
    <dbReference type="NCBI Taxonomy" id="554055"/>
    <lineage>
        <taxon>Eukaryota</taxon>
        <taxon>Viridiplantae</taxon>
        <taxon>Chlorophyta</taxon>
        <taxon>core chlorophytes</taxon>
        <taxon>Trebouxiophyceae</taxon>
        <taxon>Chlorellales</taxon>
        <taxon>Chlorellaceae</taxon>
        <taxon>Chlorella clade</taxon>
        <taxon>Micractinium</taxon>
    </lineage>
</organism>
<dbReference type="GO" id="GO:0005829">
    <property type="term" value="C:cytosol"/>
    <property type="evidence" value="ECO:0007669"/>
    <property type="project" value="TreeGrafter"/>
</dbReference>
<evidence type="ECO:0000256" key="1">
    <source>
        <dbReference type="ARBA" id="ARBA00022691"/>
    </source>
</evidence>
<name>A0A2P6VNU7_9CHLO</name>
<evidence type="ECO:0000313" key="4">
    <source>
        <dbReference type="Proteomes" id="UP000239649"/>
    </source>
</evidence>
<feature type="region of interest" description="Disordered" evidence="2">
    <location>
        <begin position="64"/>
        <end position="84"/>
    </location>
</feature>
<keyword evidence="1" id="KW-0949">S-adenosyl-L-methionine</keyword>
<sequence>MADALADCTGSIGFTRRAGGGRTPSLNLSHAAAVVLSQLFDLKQQQLMAADAVAAAAAAAGGAAAGEAGGPAPAPPPSVDPARAATGLMSGSLFESERVRWQREQALTAAPQAEVEALLARAAALLEAAGFSSKESSGGGNRSNHGRKRQLMGHVRALLLRGQASTAEIRALHGLCKELEGRQRAIGGGGAS</sequence>
<dbReference type="InterPro" id="IPR004384">
    <property type="entry name" value="RNA_MeTrfase_TrmJ/LasT"/>
</dbReference>
<dbReference type="OrthoDB" id="241340at2759"/>
<dbReference type="PANTHER" id="PTHR42786">
    <property type="entry name" value="TRNA/RRNA METHYLTRANSFERASE"/>
    <property type="match status" value="1"/>
</dbReference>
<gene>
    <name evidence="3" type="ORF">C2E20_1110</name>
</gene>
<comment type="caution">
    <text evidence="3">The sequence shown here is derived from an EMBL/GenBank/DDBJ whole genome shotgun (WGS) entry which is preliminary data.</text>
</comment>
<protein>
    <submittedName>
        <fullName evidence="3">rRNA methyltransferase</fullName>
    </submittedName>
</protein>